<evidence type="ECO:0008006" key="5">
    <source>
        <dbReference type="Google" id="ProtNLM"/>
    </source>
</evidence>
<dbReference type="EMBL" id="JAKMXF010000005">
    <property type="protein sequence ID" value="KAI6661831.1"/>
    <property type="molecule type" value="Genomic_DNA"/>
</dbReference>
<dbReference type="Proteomes" id="UP001165289">
    <property type="component" value="Unassembled WGS sequence"/>
</dbReference>
<comment type="similarity">
    <text evidence="1">Belongs to the round spermatid basic protein 1 family.</text>
</comment>
<dbReference type="PANTHER" id="PTHR13354:SF11">
    <property type="entry name" value="LYSINE-SPECIFIC DEMETHYLASE 9"/>
    <property type="match status" value="1"/>
</dbReference>
<evidence type="ECO:0000313" key="4">
    <source>
        <dbReference type="Proteomes" id="UP001165289"/>
    </source>
</evidence>
<sequence>MENCSYLQKYLKIKYHPNGGATTLHLDQAEIKHLSVPELNELALLFYSQIFSNNLHDSSHVMGVIHNSVAEQPEYLAFLSQRYPTLRVRVAVLNSREIRTMTISDYYTEVEASYSFGTFKCGNLNQLSLVGVVDEESGGYLVDLIDLISSNIFIRRSLPWGDISSSPFDQPRDSNDGPILWTRTGEQYIELSDTRHVKHPQDKVQQFYLKRKSEPREVFIPDRTFCHLDFSHNSFRDSTAAAGILKAVTFTNSNEAPPNAEVKHVVCFHPQDVKAVCDILRIDIYEPPATQCIQWVDIAKLNSLRRHGIKYSRITLYDNDAYFIPKNVVHQFTTVSACTSIAWHIPLDGVDSINKWTKDDKLTKNSLSIISHSKTSETPSSNQKSLFHPESPEKKTIKTFHIDGAENPSCVDDLSGLNESDFKKNRHYPTNTSLELSTPPCKHSKVFEHIPPCNFATDSSNSVKRFNNNNSKSLSDFSPNTIDSNPNLNC</sequence>
<dbReference type="AlphaFoldDB" id="A0AAV7KLT8"/>
<proteinExistence type="inferred from homology"/>
<evidence type="ECO:0000313" key="3">
    <source>
        <dbReference type="EMBL" id="KAI6661831.1"/>
    </source>
</evidence>
<reference evidence="3 4" key="1">
    <citation type="journal article" date="2023" name="BMC Biol.">
        <title>The compact genome of the sponge Oopsacas minuta (Hexactinellida) is lacking key metazoan core genes.</title>
        <authorList>
            <person name="Santini S."/>
            <person name="Schenkelaars Q."/>
            <person name="Jourda C."/>
            <person name="Duchesne M."/>
            <person name="Belahbib H."/>
            <person name="Rocher C."/>
            <person name="Selva M."/>
            <person name="Riesgo A."/>
            <person name="Vervoort M."/>
            <person name="Leys S.P."/>
            <person name="Kodjabachian L."/>
            <person name="Le Bivic A."/>
            <person name="Borchiellini C."/>
            <person name="Claverie J.M."/>
            <person name="Renard E."/>
        </authorList>
    </citation>
    <scope>NUCLEOTIDE SEQUENCE [LARGE SCALE GENOMIC DNA]</scope>
    <source>
        <strain evidence="3">SPO-2</strain>
    </source>
</reference>
<organism evidence="3 4">
    <name type="scientific">Oopsacas minuta</name>
    <dbReference type="NCBI Taxonomy" id="111878"/>
    <lineage>
        <taxon>Eukaryota</taxon>
        <taxon>Metazoa</taxon>
        <taxon>Porifera</taxon>
        <taxon>Hexactinellida</taxon>
        <taxon>Hexasterophora</taxon>
        <taxon>Lyssacinosida</taxon>
        <taxon>Leucopsacidae</taxon>
        <taxon>Oopsacas</taxon>
    </lineage>
</organism>
<feature type="region of interest" description="Disordered" evidence="2">
    <location>
        <begin position="467"/>
        <end position="490"/>
    </location>
</feature>
<dbReference type="PANTHER" id="PTHR13354">
    <property type="entry name" value="ROUND SPERMATID BASIC PROTEIN 1"/>
    <property type="match status" value="1"/>
</dbReference>
<protein>
    <recommendedName>
        <fullName evidence="5">Round spermatid basic protein 1</fullName>
    </recommendedName>
</protein>
<gene>
    <name evidence="3" type="ORF">LOD99_9783</name>
</gene>
<accession>A0AAV7KLT8</accession>
<evidence type="ECO:0000256" key="1">
    <source>
        <dbReference type="ARBA" id="ARBA00010560"/>
    </source>
</evidence>
<dbReference type="InterPro" id="IPR026306">
    <property type="entry name" value="RSBN1/Dpy-2/CEP530"/>
</dbReference>
<keyword evidence="4" id="KW-1185">Reference proteome</keyword>
<dbReference type="GO" id="GO:0005634">
    <property type="term" value="C:nucleus"/>
    <property type="evidence" value="ECO:0007669"/>
    <property type="project" value="InterPro"/>
</dbReference>
<evidence type="ECO:0000256" key="2">
    <source>
        <dbReference type="SAM" id="MobiDB-lite"/>
    </source>
</evidence>
<name>A0AAV7KLT8_9METZ</name>
<comment type="caution">
    <text evidence="3">The sequence shown here is derived from an EMBL/GenBank/DDBJ whole genome shotgun (WGS) entry which is preliminary data.</text>
</comment>